<evidence type="ECO:0000313" key="7">
    <source>
        <dbReference type="EMBL" id="KAK2821554.1"/>
    </source>
</evidence>
<proteinExistence type="predicted"/>
<keyword evidence="4" id="KW-0804">Transcription</keyword>
<dbReference type="GO" id="GO:0003677">
    <property type="term" value="F:DNA binding"/>
    <property type="evidence" value="ECO:0007669"/>
    <property type="project" value="InterPro"/>
</dbReference>
<comment type="subcellular location">
    <subcellularLocation>
        <location evidence="1">Nucleus</location>
    </subcellularLocation>
</comment>
<evidence type="ECO:0000313" key="8">
    <source>
        <dbReference type="Proteomes" id="UP001187315"/>
    </source>
</evidence>
<dbReference type="PROSITE" id="PS51054">
    <property type="entry name" value="ORANGE"/>
    <property type="match status" value="2"/>
</dbReference>
<dbReference type="InterPro" id="IPR050370">
    <property type="entry name" value="HES_HEY"/>
</dbReference>
<reference evidence="7" key="1">
    <citation type="submission" date="2023-08" db="EMBL/GenBank/DDBJ databases">
        <title>Pelteobagrus vachellii genome.</title>
        <authorList>
            <person name="Liu H."/>
        </authorList>
    </citation>
    <scope>NUCLEOTIDE SEQUENCE</scope>
    <source>
        <strain evidence="7">PRFRI_2022a</strain>
        <tissue evidence="7">Muscle</tissue>
    </source>
</reference>
<keyword evidence="2" id="KW-0678">Repressor</keyword>
<sequence length="399" mass="45909">MTVSFLRRQQQQPAFSSSSAAVNHGFSRCVHDIVHFLSKDEVKTQSQRKLLNHFQNLQPSSDENRRESVLAQLSSTEQQIISKEKTSVKSFLWRPCQSVGKLRKEESQSIRSSTSHREILGVHRGVDTLMDMKNVSDIDPNIRQQICSLYRVTTFPDSHSVLYESISITPPLHLLPETWILSSARRTLSMWQLYIPHCVSKLSHLLQTVRNSNKPKTHTFIWRFGSINRGDAASTNQTHSTQRDLQHRDTAMAPTITSAMNISNEQLPLNNKLRKPMVEKMRRDRINQQPDSKLEKGDIVEMTVSFLRCEQQQQQPAFFSSSAVANQGFSRCVHDIVHLLSKEEVRTQSQRKLLNHFQNLQPSSDENRRESVLAQLSSTEQQIISKEKTSVKSSLWRPW</sequence>
<dbReference type="Proteomes" id="UP001187315">
    <property type="component" value="Unassembled WGS sequence"/>
</dbReference>
<evidence type="ECO:0000256" key="5">
    <source>
        <dbReference type="ARBA" id="ARBA00023242"/>
    </source>
</evidence>
<keyword evidence="5" id="KW-0539">Nucleus</keyword>
<accession>A0AA88IVW8</accession>
<protein>
    <recommendedName>
        <fullName evidence="6">Orange domain-containing protein</fullName>
    </recommendedName>
</protein>
<dbReference type="SUPFAM" id="SSF47459">
    <property type="entry name" value="HLH, helix-loop-helix DNA-binding domain"/>
    <property type="match status" value="1"/>
</dbReference>
<dbReference type="GO" id="GO:0046983">
    <property type="term" value="F:protein dimerization activity"/>
    <property type="evidence" value="ECO:0007669"/>
    <property type="project" value="InterPro"/>
</dbReference>
<keyword evidence="3" id="KW-0805">Transcription regulation</keyword>
<dbReference type="SMART" id="SM00353">
    <property type="entry name" value="HLH"/>
    <property type="match status" value="1"/>
</dbReference>
<name>A0AA88IVW8_TACVA</name>
<evidence type="ECO:0000256" key="3">
    <source>
        <dbReference type="ARBA" id="ARBA00023015"/>
    </source>
</evidence>
<dbReference type="GO" id="GO:0006355">
    <property type="term" value="P:regulation of DNA-templated transcription"/>
    <property type="evidence" value="ECO:0007669"/>
    <property type="project" value="InterPro"/>
</dbReference>
<dbReference type="AlphaFoldDB" id="A0AA88IVW8"/>
<dbReference type="PANTHER" id="PTHR10985">
    <property type="entry name" value="BASIC HELIX-LOOP-HELIX TRANSCRIPTION FACTOR, HES-RELATED"/>
    <property type="match status" value="1"/>
</dbReference>
<evidence type="ECO:0000259" key="6">
    <source>
        <dbReference type="PROSITE" id="PS51054"/>
    </source>
</evidence>
<keyword evidence="8" id="KW-1185">Reference proteome</keyword>
<organism evidence="7 8">
    <name type="scientific">Tachysurus vachellii</name>
    <name type="common">Darkbarbel catfish</name>
    <name type="synonym">Pelteobagrus vachellii</name>
    <dbReference type="NCBI Taxonomy" id="175792"/>
    <lineage>
        <taxon>Eukaryota</taxon>
        <taxon>Metazoa</taxon>
        <taxon>Chordata</taxon>
        <taxon>Craniata</taxon>
        <taxon>Vertebrata</taxon>
        <taxon>Euteleostomi</taxon>
        <taxon>Actinopterygii</taxon>
        <taxon>Neopterygii</taxon>
        <taxon>Teleostei</taxon>
        <taxon>Ostariophysi</taxon>
        <taxon>Siluriformes</taxon>
        <taxon>Bagridae</taxon>
        <taxon>Tachysurus</taxon>
    </lineage>
</organism>
<evidence type="ECO:0000256" key="2">
    <source>
        <dbReference type="ARBA" id="ARBA00022491"/>
    </source>
</evidence>
<feature type="domain" description="Orange" evidence="6">
    <location>
        <begin position="24"/>
        <end position="54"/>
    </location>
</feature>
<evidence type="ECO:0000256" key="1">
    <source>
        <dbReference type="ARBA" id="ARBA00004123"/>
    </source>
</evidence>
<gene>
    <name evidence="7" type="ORF">Q7C36_020897</name>
</gene>
<dbReference type="InterPro" id="IPR036638">
    <property type="entry name" value="HLH_DNA-bd_sf"/>
</dbReference>
<comment type="caution">
    <text evidence="7">The sequence shown here is derived from an EMBL/GenBank/DDBJ whole genome shotgun (WGS) entry which is preliminary data.</text>
</comment>
<feature type="domain" description="Orange" evidence="6">
    <location>
        <begin position="325"/>
        <end position="357"/>
    </location>
</feature>
<dbReference type="GO" id="GO:0005634">
    <property type="term" value="C:nucleus"/>
    <property type="evidence" value="ECO:0007669"/>
    <property type="project" value="UniProtKB-SubCell"/>
</dbReference>
<dbReference type="EMBL" id="JAVHJS010000022">
    <property type="protein sequence ID" value="KAK2821554.1"/>
    <property type="molecule type" value="Genomic_DNA"/>
</dbReference>
<dbReference type="InterPro" id="IPR011598">
    <property type="entry name" value="bHLH_dom"/>
</dbReference>
<dbReference type="InterPro" id="IPR003650">
    <property type="entry name" value="Orange_dom"/>
</dbReference>
<evidence type="ECO:0000256" key="4">
    <source>
        <dbReference type="ARBA" id="ARBA00023163"/>
    </source>
</evidence>